<feature type="compositionally biased region" description="Polar residues" evidence="1">
    <location>
        <begin position="34"/>
        <end position="62"/>
    </location>
</feature>
<evidence type="ECO:0000313" key="6">
    <source>
        <dbReference type="Proteomes" id="UP000447873"/>
    </source>
</evidence>
<evidence type="ECO:0000313" key="4">
    <source>
        <dbReference type="EMBL" id="KAE9986637.1"/>
    </source>
</evidence>
<dbReference type="EMBL" id="WNWR01000254">
    <property type="protein sequence ID" value="KAE9986637.1"/>
    <property type="molecule type" value="Genomic_DNA"/>
</dbReference>
<reference evidence="2 5" key="1">
    <citation type="submission" date="2019-11" db="EMBL/GenBank/DDBJ databases">
        <title>Venturia inaequalis Genome Resource.</title>
        <authorList>
            <person name="Lichtner F.J."/>
        </authorList>
    </citation>
    <scope>NUCLEOTIDE SEQUENCE [LARGE SCALE GENOMIC DNA]</scope>
    <source>
        <strain evidence="3 6">120213</strain>
        <strain evidence="2">Bline_iso_100314</strain>
        <strain evidence="4 7">DMI_063113</strain>
    </source>
</reference>
<keyword evidence="7" id="KW-1185">Reference proteome</keyword>
<sequence>MAATSGQQGPRGHSNILDDLPTPQRNQPVPRRGSINTVPPSTSNTVPQRRTGNRITVDSLINPTPPANPPASQGHPPATPQRPTGQQGPTRRGTLDDPKRPRAQSNTSSGSTPPTPNYLKGMLLSKADKAERDKKDGKDKKDGQGKKDKKDPKGGQPKRKKV</sequence>
<dbReference type="EMBL" id="WNWS01000144">
    <property type="protein sequence ID" value="KAE9977951.1"/>
    <property type="molecule type" value="Genomic_DNA"/>
</dbReference>
<evidence type="ECO:0000313" key="2">
    <source>
        <dbReference type="EMBL" id="KAE9970988.1"/>
    </source>
</evidence>
<dbReference type="Proteomes" id="UP000447873">
    <property type="component" value="Unassembled WGS sequence"/>
</dbReference>
<dbReference type="EMBL" id="WNWQ01000307">
    <property type="protein sequence ID" value="KAE9970988.1"/>
    <property type="molecule type" value="Genomic_DNA"/>
</dbReference>
<evidence type="ECO:0000313" key="3">
    <source>
        <dbReference type="EMBL" id="KAE9977951.1"/>
    </source>
</evidence>
<comment type="caution">
    <text evidence="2">The sequence shown here is derived from an EMBL/GenBank/DDBJ whole genome shotgun (WGS) entry which is preliminary data.</text>
</comment>
<feature type="region of interest" description="Disordered" evidence="1">
    <location>
        <begin position="1"/>
        <end position="162"/>
    </location>
</feature>
<dbReference type="Proteomes" id="UP000433883">
    <property type="component" value="Unassembled WGS sequence"/>
</dbReference>
<evidence type="ECO:0000256" key="1">
    <source>
        <dbReference type="SAM" id="MobiDB-lite"/>
    </source>
</evidence>
<proteinExistence type="predicted"/>
<accession>A0A8H3YT49</accession>
<evidence type="ECO:0000313" key="5">
    <source>
        <dbReference type="Proteomes" id="UP000433883"/>
    </source>
</evidence>
<name>A0A8H3YT49_VENIN</name>
<gene>
    <name evidence="2" type="ORF">BLS_004664</name>
    <name evidence="4" type="ORF">EG327_004229</name>
    <name evidence="3" type="ORF">EG328_001744</name>
</gene>
<protein>
    <submittedName>
        <fullName evidence="2">Uncharacterized protein</fullName>
    </submittedName>
</protein>
<dbReference type="AlphaFoldDB" id="A0A8H3YT49"/>
<organism evidence="2 5">
    <name type="scientific">Venturia inaequalis</name>
    <name type="common">Apple scab fungus</name>
    <dbReference type="NCBI Taxonomy" id="5025"/>
    <lineage>
        <taxon>Eukaryota</taxon>
        <taxon>Fungi</taxon>
        <taxon>Dikarya</taxon>
        <taxon>Ascomycota</taxon>
        <taxon>Pezizomycotina</taxon>
        <taxon>Dothideomycetes</taxon>
        <taxon>Pleosporomycetidae</taxon>
        <taxon>Venturiales</taxon>
        <taxon>Venturiaceae</taxon>
        <taxon>Venturia</taxon>
    </lineage>
</organism>
<evidence type="ECO:0000313" key="7">
    <source>
        <dbReference type="Proteomes" id="UP000490939"/>
    </source>
</evidence>
<feature type="compositionally biased region" description="Basic and acidic residues" evidence="1">
    <location>
        <begin position="126"/>
        <end position="153"/>
    </location>
</feature>
<dbReference type="Proteomes" id="UP000490939">
    <property type="component" value="Unassembled WGS sequence"/>
</dbReference>